<protein>
    <submittedName>
        <fullName evidence="2">Uncharacterized protein</fullName>
    </submittedName>
</protein>
<name>H0UJG1_9BACT</name>
<feature type="transmembrane region" description="Helical" evidence="1">
    <location>
        <begin position="12"/>
        <end position="29"/>
    </location>
</feature>
<keyword evidence="1" id="KW-0472">Membrane</keyword>
<dbReference type="HOGENOM" id="CLU_2508284_0_0_0"/>
<accession>H0UJG1</accession>
<dbReference type="RefSeq" id="WP_008519825.1">
    <property type="nucleotide sequence ID" value="NZ_CM001376.1"/>
</dbReference>
<evidence type="ECO:0000256" key="1">
    <source>
        <dbReference type="SAM" id="Phobius"/>
    </source>
</evidence>
<dbReference type="Proteomes" id="UP000003806">
    <property type="component" value="Chromosome"/>
</dbReference>
<keyword evidence="1" id="KW-0812">Transmembrane</keyword>
<organism evidence="2 3">
    <name type="scientific">Jonquetella anthropi DSM 22815</name>
    <dbReference type="NCBI Taxonomy" id="885272"/>
    <lineage>
        <taxon>Bacteria</taxon>
        <taxon>Thermotogati</taxon>
        <taxon>Synergistota</taxon>
        <taxon>Synergistia</taxon>
        <taxon>Synergistales</taxon>
        <taxon>Dethiosulfovibrionaceae</taxon>
        <taxon>Jonquetella</taxon>
    </lineage>
</organism>
<dbReference type="AlphaFoldDB" id="H0UJG1"/>
<keyword evidence="3" id="KW-1185">Reference proteome</keyword>
<sequence length="85" mass="9282">MKLVDLTVFSRVISIAFTVAGTMGAALLIGRELVSRGYPSWALGLSLVVGTFAALGLGFREIRRLIFELGKRSPGGKEDTKKWKR</sequence>
<feature type="transmembrane region" description="Helical" evidence="1">
    <location>
        <begin position="41"/>
        <end position="59"/>
    </location>
</feature>
<proteinExistence type="predicted"/>
<evidence type="ECO:0000313" key="2">
    <source>
        <dbReference type="EMBL" id="EHM13928.1"/>
    </source>
</evidence>
<keyword evidence="1" id="KW-1133">Transmembrane helix</keyword>
<evidence type="ECO:0000313" key="3">
    <source>
        <dbReference type="Proteomes" id="UP000003806"/>
    </source>
</evidence>
<dbReference type="EMBL" id="CM001376">
    <property type="protein sequence ID" value="EHM13928.1"/>
    <property type="molecule type" value="Genomic_DNA"/>
</dbReference>
<reference evidence="2 3" key="1">
    <citation type="submission" date="2011-11" db="EMBL/GenBank/DDBJ databases">
        <title>The Noncontiguous Finished genome of Jonquetella anthropi DSM 22815.</title>
        <authorList>
            <consortium name="US DOE Joint Genome Institute (JGI-PGF)"/>
            <person name="Lucas S."/>
            <person name="Copeland A."/>
            <person name="Lapidus A."/>
            <person name="Glavina del Rio T."/>
            <person name="Dalin E."/>
            <person name="Tice H."/>
            <person name="Bruce D."/>
            <person name="Goodwin L."/>
            <person name="Pitluck S."/>
            <person name="Peters L."/>
            <person name="Mikhailova N."/>
            <person name="Held B."/>
            <person name="Kyrpides N."/>
            <person name="Mavromatis K."/>
            <person name="Ivanova N."/>
            <person name="Markowitz V."/>
            <person name="Cheng J.-F."/>
            <person name="Hugenholtz P."/>
            <person name="Woyke T."/>
            <person name="Wu D."/>
            <person name="Gronow S."/>
            <person name="Wellnitz S."/>
            <person name="Brambilla E."/>
            <person name="Klenk H.-P."/>
            <person name="Eisen J.A."/>
        </authorList>
    </citation>
    <scope>NUCLEOTIDE SEQUENCE [LARGE SCALE GENOMIC DNA]</scope>
    <source>
        <strain evidence="2 3">DSM 22815</strain>
    </source>
</reference>
<dbReference type="STRING" id="885272.JonanDRAFT_1569"/>
<gene>
    <name evidence="2" type="ORF">JonanDRAFT_1569</name>
</gene>